<dbReference type="PROSITE" id="PS50995">
    <property type="entry name" value="HTH_MARR_2"/>
    <property type="match status" value="1"/>
</dbReference>
<dbReference type="InterPro" id="IPR000835">
    <property type="entry name" value="HTH_MarR-typ"/>
</dbReference>
<dbReference type="Pfam" id="PF01047">
    <property type="entry name" value="MarR"/>
    <property type="match status" value="1"/>
</dbReference>
<dbReference type="EMBL" id="FZNN01000001">
    <property type="protein sequence ID" value="SNR27376.1"/>
    <property type="molecule type" value="Genomic_DNA"/>
</dbReference>
<organism evidence="2 3">
    <name type="scientific">Puniceibacterium sediminis</name>
    <dbReference type="NCBI Taxonomy" id="1608407"/>
    <lineage>
        <taxon>Bacteria</taxon>
        <taxon>Pseudomonadati</taxon>
        <taxon>Pseudomonadota</taxon>
        <taxon>Alphaproteobacteria</taxon>
        <taxon>Rhodobacterales</taxon>
        <taxon>Paracoccaceae</taxon>
        <taxon>Puniceibacterium</taxon>
    </lineage>
</organism>
<evidence type="ECO:0000259" key="1">
    <source>
        <dbReference type="PROSITE" id="PS50995"/>
    </source>
</evidence>
<proteinExistence type="predicted"/>
<dbReference type="InterPro" id="IPR036390">
    <property type="entry name" value="WH_DNA-bd_sf"/>
</dbReference>
<dbReference type="SMART" id="SM00347">
    <property type="entry name" value="HTH_MARR"/>
    <property type="match status" value="1"/>
</dbReference>
<feature type="domain" description="HTH marR-type" evidence="1">
    <location>
        <begin position="79"/>
        <end position="207"/>
    </location>
</feature>
<name>A0A238UZC8_9RHOB</name>
<sequence>MWPQKLVSCQTIFCNNLFVYPDGVSWKDAAQFSCGLQRAGRHHGLGIAARIARADPQDMDTPVLKDPKTSDAVPEYRLEEQIGFKLRLANQKHLEVFARLMPDVTPTQFAVMAKLRDEGTISQNHLGRLVGMDAATTKGVVDRLRKKGLLQSKPSQTDMRRLEISLTEEGRAFADEAVVTARDISKQTVGGLTQREVERLLDLLDKL</sequence>
<gene>
    <name evidence="2" type="ORF">SAMN06265370_101370</name>
</gene>
<dbReference type="SUPFAM" id="SSF46785">
    <property type="entry name" value="Winged helix' DNA-binding domain"/>
    <property type="match status" value="1"/>
</dbReference>
<dbReference type="GO" id="GO:0003700">
    <property type="term" value="F:DNA-binding transcription factor activity"/>
    <property type="evidence" value="ECO:0007669"/>
    <property type="project" value="InterPro"/>
</dbReference>
<dbReference type="PANTHER" id="PTHR33164">
    <property type="entry name" value="TRANSCRIPTIONAL REGULATOR, MARR FAMILY"/>
    <property type="match status" value="1"/>
</dbReference>
<dbReference type="PANTHER" id="PTHR33164:SF95">
    <property type="entry name" value="TRANSCRIPTIONAL REGULATOR"/>
    <property type="match status" value="1"/>
</dbReference>
<dbReference type="InterPro" id="IPR036388">
    <property type="entry name" value="WH-like_DNA-bd_sf"/>
</dbReference>
<dbReference type="AlphaFoldDB" id="A0A238UZC8"/>
<protein>
    <submittedName>
        <fullName evidence="2">DNA-binding transcriptional regulator, MarR family</fullName>
    </submittedName>
</protein>
<evidence type="ECO:0000313" key="3">
    <source>
        <dbReference type="Proteomes" id="UP000198417"/>
    </source>
</evidence>
<dbReference type="GO" id="GO:0003677">
    <property type="term" value="F:DNA binding"/>
    <property type="evidence" value="ECO:0007669"/>
    <property type="project" value="UniProtKB-KW"/>
</dbReference>
<reference evidence="2 3" key="1">
    <citation type="submission" date="2017-06" db="EMBL/GenBank/DDBJ databases">
        <authorList>
            <person name="Kim H.J."/>
            <person name="Triplett B.A."/>
        </authorList>
    </citation>
    <scope>NUCLEOTIDE SEQUENCE [LARGE SCALE GENOMIC DNA]</scope>
    <source>
        <strain evidence="2 3">DSM 29052</strain>
    </source>
</reference>
<evidence type="ECO:0000313" key="2">
    <source>
        <dbReference type="EMBL" id="SNR27376.1"/>
    </source>
</evidence>
<dbReference type="Gene3D" id="1.10.10.10">
    <property type="entry name" value="Winged helix-like DNA-binding domain superfamily/Winged helix DNA-binding domain"/>
    <property type="match status" value="1"/>
</dbReference>
<dbReference type="PRINTS" id="PR00598">
    <property type="entry name" value="HTHMARR"/>
</dbReference>
<dbReference type="GO" id="GO:0006950">
    <property type="term" value="P:response to stress"/>
    <property type="evidence" value="ECO:0007669"/>
    <property type="project" value="TreeGrafter"/>
</dbReference>
<accession>A0A238UZC8</accession>
<keyword evidence="2" id="KW-0238">DNA-binding</keyword>
<dbReference type="Proteomes" id="UP000198417">
    <property type="component" value="Unassembled WGS sequence"/>
</dbReference>
<dbReference type="InterPro" id="IPR039422">
    <property type="entry name" value="MarR/SlyA-like"/>
</dbReference>
<keyword evidence="3" id="KW-1185">Reference proteome</keyword>